<accession>A0A2P5BHH2</accession>
<evidence type="ECO:0000313" key="2">
    <source>
        <dbReference type="Proteomes" id="UP000237105"/>
    </source>
</evidence>
<dbReference type="GO" id="GO:0005741">
    <property type="term" value="C:mitochondrial outer membrane"/>
    <property type="evidence" value="ECO:0007669"/>
    <property type="project" value="TreeGrafter"/>
</dbReference>
<dbReference type="Proteomes" id="UP000237105">
    <property type="component" value="Unassembled WGS sequence"/>
</dbReference>
<dbReference type="STRING" id="3476.A0A2P5BHH2"/>
<dbReference type="OrthoDB" id="48306at2759"/>
<dbReference type="EMBL" id="JXTB01000280">
    <property type="protein sequence ID" value="PON48248.1"/>
    <property type="molecule type" value="Genomic_DNA"/>
</dbReference>
<proteinExistence type="predicted"/>
<dbReference type="AlphaFoldDB" id="A0A2P5BHH2"/>
<gene>
    <name evidence="1" type="ORF">PanWU01x14_238980</name>
</gene>
<organism evidence="1 2">
    <name type="scientific">Parasponia andersonii</name>
    <name type="common">Sponia andersonii</name>
    <dbReference type="NCBI Taxonomy" id="3476"/>
    <lineage>
        <taxon>Eukaryota</taxon>
        <taxon>Viridiplantae</taxon>
        <taxon>Streptophyta</taxon>
        <taxon>Embryophyta</taxon>
        <taxon>Tracheophyta</taxon>
        <taxon>Spermatophyta</taxon>
        <taxon>Magnoliopsida</taxon>
        <taxon>eudicotyledons</taxon>
        <taxon>Gunneridae</taxon>
        <taxon>Pentapetalae</taxon>
        <taxon>rosids</taxon>
        <taxon>fabids</taxon>
        <taxon>Rosales</taxon>
        <taxon>Cannabaceae</taxon>
        <taxon>Parasponia</taxon>
    </lineage>
</organism>
<evidence type="ECO:0000313" key="1">
    <source>
        <dbReference type="EMBL" id="PON48248.1"/>
    </source>
</evidence>
<sequence>MKLTRESSAFAESLLERYKRLSLIRRESLFSWSYAAVEWEFLLLQIHRSILIVLPTSMLQLIEHWKRYNYNFLLLITLINSKAARHLGITDRDSEFRVAFEEVVQHGGTVFLGDRPIEISYERMWRKMTLWEKFKTPFSECSINLLRRKHIALARTSREMPIW</sequence>
<protein>
    <submittedName>
        <fullName evidence="1">Uncharacterized protein</fullName>
    </submittedName>
</protein>
<comment type="caution">
    <text evidence="1">The sequence shown here is derived from an EMBL/GenBank/DDBJ whole genome shotgun (WGS) entry which is preliminary data.</text>
</comment>
<reference evidence="2" key="1">
    <citation type="submission" date="2016-06" db="EMBL/GenBank/DDBJ databases">
        <title>Parallel loss of symbiosis genes in relatives of nitrogen-fixing non-legume Parasponia.</title>
        <authorList>
            <person name="Van Velzen R."/>
            <person name="Holmer R."/>
            <person name="Bu F."/>
            <person name="Rutten L."/>
            <person name="Van Zeijl A."/>
            <person name="Liu W."/>
            <person name="Santuari L."/>
            <person name="Cao Q."/>
            <person name="Sharma T."/>
            <person name="Shen D."/>
            <person name="Roswanjaya Y."/>
            <person name="Wardhani T."/>
            <person name="Kalhor M.S."/>
            <person name="Jansen J."/>
            <person name="Van den Hoogen J."/>
            <person name="Gungor B."/>
            <person name="Hartog M."/>
            <person name="Hontelez J."/>
            <person name="Verver J."/>
            <person name="Yang W.-C."/>
            <person name="Schijlen E."/>
            <person name="Repin R."/>
            <person name="Schilthuizen M."/>
            <person name="Schranz E."/>
            <person name="Heidstra R."/>
            <person name="Miyata K."/>
            <person name="Fedorova E."/>
            <person name="Kohlen W."/>
            <person name="Bisseling T."/>
            <person name="Smit S."/>
            <person name="Geurts R."/>
        </authorList>
    </citation>
    <scope>NUCLEOTIDE SEQUENCE [LARGE SCALE GENOMIC DNA]</scope>
    <source>
        <strain evidence="2">cv. WU1-14</strain>
    </source>
</reference>
<dbReference type="InterPro" id="IPR046345">
    <property type="entry name" value="TraB_PrgY-like"/>
</dbReference>
<dbReference type="PANTHER" id="PTHR21530:SF7">
    <property type="entry name" value="TRAB DOMAIN-CONTAINING PROTEIN"/>
    <property type="match status" value="1"/>
</dbReference>
<name>A0A2P5BHH2_PARAD</name>
<dbReference type="PANTHER" id="PTHR21530">
    <property type="entry name" value="PHEROMONE SHUTDOWN PROTEIN"/>
    <property type="match status" value="1"/>
</dbReference>
<keyword evidence="2" id="KW-1185">Reference proteome</keyword>